<gene>
    <name evidence="1" type="ORF">AQPE_0891</name>
</gene>
<reference evidence="1" key="1">
    <citation type="journal article" date="2020" name="Int. J. Syst. Evol. Microbiol.">
        <title>Aquipluma nitroreducens gen. nov. sp. nov., a novel facultatively anaerobic bacterium isolated from a freshwater lake.</title>
        <authorList>
            <person name="Watanabe M."/>
            <person name="Kojima H."/>
            <person name="Fukui M."/>
        </authorList>
    </citation>
    <scope>NUCLEOTIDE SEQUENCE</scope>
    <source>
        <strain evidence="1">MeG22</strain>
    </source>
</reference>
<evidence type="ECO:0000313" key="2">
    <source>
        <dbReference type="Proteomes" id="UP001193389"/>
    </source>
</evidence>
<protein>
    <submittedName>
        <fullName evidence="1">Uncharacterized protein</fullName>
    </submittedName>
</protein>
<organism evidence="1 2">
    <name type="scientific">Aquipluma nitroreducens</name>
    <dbReference type="NCBI Taxonomy" id="2010828"/>
    <lineage>
        <taxon>Bacteria</taxon>
        <taxon>Pseudomonadati</taxon>
        <taxon>Bacteroidota</taxon>
        <taxon>Bacteroidia</taxon>
        <taxon>Marinilabiliales</taxon>
        <taxon>Prolixibacteraceae</taxon>
        <taxon>Aquipluma</taxon>
    </lineage>
</organism>
<name>A0A5K7S5G9_9BACT</name>
<accession>A0A5K7S5G9</accession>
<sequence length="234" mass="25549">MLAFVLPFASCNDEETIESKTVVLETDFNKVASSNPPDGWSAVFAEYPDGKNEFYELNSGIKNLPQPLDQAKKAFMLSGNNHSDALQMWLVKQLSGLSPESKYSIETEIELASKYPGGSVGIGGSPGNAVHLVSKFATQGYTLEKGKTEGDNIQLVLKKVEAVPESVLNIDLGDVAITSDQYVYKLITRKKSSDTNTAVTDKDGKLWAIVGTWSGFEGISTLYYTRIKFTLTKT</sequence>
<keyword evidence="2" id="KW-1185">Reference proteome</keyword>
<dbReference type="KEGG" id="anf:AQPE_0891"/>
<evidence type="ECO:0000313" key="1">
    <source>
        <dbReference type="EMBL" id="BBE16747.1"/>
    </source>
</evidence>
<dbReference type="Proteomes" id="UP001193389">
    <property type="component" value="Chromosome"/>
</dbReference>
<dbReference type="AlphaFoldDB" id="A0A5K7S5G9"/>
<proteinExistence type="predicted"/>
<dbReference type="EMBL" id="AP018694">
    <property type="protein sequence ID" value="BBE16747.1"/>
    <property type="molecule type" value="Genomic_DNA"/>
</dbReference>